<evidence type="ECO:0000256" key="2">
    <source>
        <dbReference type="ARBA" id="ARBA00006555"/>
    </source>
</evidence>
<proteinExistence type="inferred from homology"/>
<dbReference type="InterPro" id="IPR051045">
    <property type="entry name" value="TonB-dependent_transducer"/>
</dbReference>
<dbReference type="GO" id="GO:0055085">
    <property type="term" value="P:transmembrane transport"/>
    <property type="evidence" value="ECO:0007669"/>
    <property type="project" value="InterPro"/>
</dbReference>
<keyword evidence="11" id="KW-0732">Signal</keyword>
<dbReference type="SUPFAM" id="SSF74653">
    <property type="entry name" value="TolA/TonB C-terminal domain"/>
    <property type="match status" value="2"/>
</dbReference>
<dbReference type="InterPro" id="IPR006260">
    <property type="entry name" value="TonB/TolA_C"/>
</dbReference>
<dbReference type="InterPro" id="IPR037682">
    <property type="entry name" value="TonB_C"/>
</dbReference>
<dbReference type="GO" id="GO:0015031">
    <property type="term" value="P:protein transport"/>
    <property type="evidence" value="ECO:0007669"/>
    <property type="project" value="UniProtKB-KW"/>
</dbReference>
<feature type="domain" description="TonB C-terminal" evidence="12">
    <location>
        <begin position="176"/>
        <end position="268"/>
    </location>
</feature>
<feature type="chain" id="PRO_5011716121" evidence="11">
    <location>
        <begin position="25"/>
        <end position="268"/>
    </location>
</feature>
<keyword evidence="4" id="KW-1003">Cell membrane</keyword>
<dbReference type="Pfam" id="PF03544">
    <property type="entry name" value="TonB_C"/>
    <property type="match status" value="2"/>
</dbReference>
<evidence type="ECO:0000256" key="11">
    <source>
        <dbReference type="SAM" id="SignalP"/>
    </source>
</evidence>
<dbReference type="NCBIfam" id="TIGR01352">
    <property type="entry name" value="tonB_Cterm"/>
    <property type="match status" value="2"/>
</dbReference>
<evidence type="ECO:0000256" key="1">
    <source>
        <dbReference type="ARBA" id="ARBA00004383"/>
    </source>
</evidence>
<keyword evidence="8" id="KW-1133">Transmembrane helix</keyword>
<evidence type="ECO:0000256" key="8">
    <source>
        <dbReference type="ARBA" id="ARBA00022989"/>
    </source>
</evidence>
<dbReference type="EMBL" id="FOPP01000008">
    <property type="protein sequence ID" value="SFH29634.1"/>
    <property type="molecule type" value="Genomic_DNA"/>
</dbReference>
<comment type="subcellular location">
    <subcellularLocation>
        <location evidence="1">Cell inner membrane</location>
        <topology evidence="1">Single-pass membrane protein</topology>
        <orientation evidence="1">Periplasmic side</orientation>
    </subcellularLocation>
</comment>
<name>A0A1I2YVH6_9SPHI</name>
<gene>
    <name evidence="13" type="ORF">SAMN04489864_108112</name>
</gene>
<evidence type="ECO:0000256" key="4">
    <source>
        <dbReference type="ARBA" id="ARBA00022475"/>
    </source>
</evidence>
<dbReference type="STRING" id="414048.SAMN04489864_108112"/>
<dbReference type="PANTHER" id="PTHR33446">
    <property type="entry name" value="PROTEIN TONB-RELATED"/>
    <property type="match status" value="1"/>
</dbReference>
<evidence type="ECO:0000256" key="5">
    <source>
        <dbReference type="ARBA" id="ARBA00022519"/>
    </source>
</evidence>
<keyword evidence="3" id="KW-0813">Transport</keyword>
<protein>
    <submittedName>
        <fullName evidence="13">TonB family C-terminal domain-containing protein</fullName>
    </submittedName>
</protein>
<evidence type="ECO:0000256" key="7">
    <source>
        <dbReference type="ARBA" id="ARBA00022927"/>
    </source>
</evidence>
<comment type="similarity">
    <text evidence="2">Belongs to the TonB family.</text>
</comment>
<evidence type="ECO:0000313" key="13">
    <source>
        <dbReference type="EMBL" id="SFH29634.1"/>
    </source>
</evidence>
<reference evidence="13 14" key="1">
    <citation type="submission" date="2016-10" db="EMBL/GenBank/DDBJ databases">
        <authorList>
            <person name="de Groot N.N."/>
        </authorList>
    </citation>
    <scope>NUCLEOTIDE SEQUENCE [LARGE SCALE GENOMIC DNA]</scope>
    <source>
        <strain evidence="13 14">DSM 18684</strain>
    </source>
</reference>
<evidence type="ECO:0000313" key="14">
    <source>
        <dbReference type="Proteomes" id="UP000199666"/>
    </source>
</evidence>
<keyword evidence="7" id="KW-0653">Protein transport</keyword>
<dbReference type="GO" id="GO:0031992">
    <property type="term" value="F:energy transducer activity"/>
    <property type="evidence" value="ECO:0007669"/>
    <property type="project" value="TreeGrafter"/>
</dbReference>
<evidence type="ECO:0000256" key="9">
    <source>
        <dbReference type="ARBA" id="ARBA00023136"/>
    </source>
</evidence>
<evidence type="ECO:0000256" key="10">
    <source>
        <dbReference type="SAM" id="MobiDB-lite"/>
    </source>
</evidence>
<accession>A0A1I2YVH6</accession>
<dbReference type="PROSITE" id="PS52015">
    <property type="entry name" value="TONB_CTD"/>
    <property type="match status" value="2"/>
</dbReference>
<dbReference type="Gene3D" id="3.30.1150.10">
    <property type="match status" value="2"/>
</dbReference>
<keyword evidence="9" id="KW-0472">Membrane</keyword>
<keyword evidence="14" id="KW-1185">Reference proteome</keyword>
<feature type="region of interest" description="Disordered" evidence="10">
    <location>
        <begin position="136"/>
        <end position="159"/>
    </location>
</feature>
<evidence type="ECO:0000256" key="6">
    <source>
        <dbReference type="ARBA" id="ARBA00022692"/>
    </source>
</evidence>
<feature type="domain" description="TonB C-terminal" evidence="12">
    <location>
        <begin position="43"/>
        <end position="140"/>
    </location>
</feature>
<feature type="compositionally biased region" description="Polar residues" evidence="10">
    <location>
        <begin position="137"/>
        <end position="156"/>
    </location>
</feature>
<dbReference type="PANTHER" id="PTHR33446:SF2">
    <property type="entry name" value="PROTEIN TONB"/>
    <property type="match status" value="1"/>
</dbReference>
<evidence type="ECO:0000259" key="12">
    <source>
        <dbReference type="PROSITE" id="PS52015"/>
    </source>
</evidence>
<keyword evidence="5" id="KW-0997">Cell inner membrane</keyword>
<organism evidence="13 14">
    <name type="scientific">Pedobacter insulae</name>
    <dbReference type="NCBI Taxonomy" id="414048"/>
    <lineage>
        <taxon>Bacteria</taxon>
        <taxon>Pseudomonadati</taxon>
        <taxon>Bacteroidota</taxon>
        <taxon>Sphingobacteriia</taxon>
        <taxon>Sphingobacteriales</taxon>
        <taxon>Sphingobacteriaceae</taxon>
        <taxon>Pedobacter</taxon>
    </lineage>
</organism>
<feature type="signal peptide" evidence="11">
    <location>
        <begin position="1"/>
        <end position="24"/>
    </location>
</feature>
<dbReference type="AlphaFoldDB" id="A0A1I2YVH6"/>
<dbReference type="OrthoDB" id="649093at2"/>
<dbReference type="GO" id="GO:0098797">
    <property type="term" value="C:plasma membrane protein complex"/>
    <property type="evidence" value="ECO:0007669"/>
    <property type="project" value="TreeGrafter"/>
</dbReference>
<dbReference type="Proteomes" id="UP000199666">
    <property type="component" value="Unassembled WGS sequence"/>
</dbReference>
<sequence length="268" mass="29826">MKTKIFSSLIAVLMLNLCLNQAFAQDEKVYDHISLKTPPTYPGGIQKFYDFLGATIKYPTQAIENNVQGTVYTSFTIEKDGSLTDIKVDGKKLGSGTEEEAVRVLKLARKWNPGLYKEKPVRVKYSMPIKFAMPNTPKKTITSNNANTHTTPSTSGEGDKTVYSHVSMENPPAYPGGITKFYNFLGTNMKYPKPAVDAKIEGTVYTSFTIEKDGSLSDIKVDGKKLGYGLDEEAVRVLRLSKRWNPGMQNGKVVRTKYSIPVKFSLKK</sequence>
<evidence type="ECO:0000256" key="3">
    <source>
        <dbReference type="ARBA" id="ARBA00022448"/>
    </source>
</evidence>
<dbReference type="RefSeq" id="WP_090995392.1">
    <property type="nucleotide sequence ID" value="NZ_FOPP01000008.1"/>
</dbReference>
<keyword evidence="6" id="KW-0812">Transmembrane</keyword>